<keyword evidence="4" id="KW-1015">Disulfide bond</keyword>
<dbReference type="SUPFAM" id="SSF52833">
    <property type="entry name" value="Thioredoxin-like"/>
    <property type="match status" value="1"/>
</dbReference>
<sequence length="229" mass="25643">MASTKQKGSNAWIYWMIGIILAGAILIVVLDRQLGGDEGSSSNGETELSYENQPFIGEESAPVEIVEFGDYLCPHCKTFEESLVPRIKEAFVDTGKAKFYFMNYPVIGQGSERAAQFAEAVYQELGKDTFWEFHKHLFELQPEDASLVDYNKDFFKQALQDVVDDEANIEKVVTAYDEGMKDAVQTDKNMAQSLGVQSTPTTIVNGKVFEGETFADLEKRVEEAMNESE</sequence>
<dbReference type="OrthoDB" id="117402at2"/>
<keyword evidence="3" id="KW-0560">Oxidoreductase</keyword>
<dbReference type="GO" id="GO:0016491">
    <property type="term" value="F:oxidoreductase activity"/>
    <property type="evidence" value="ECO:0007669"/>
    <property type="project" value="UniProtKB-KW"/>
</dbReference>
<dbReference type="EMBL" id="WMEQ01000014">
    <property type="protein sequence ID" value="MYL35102.1"/>
    <property type="molecule type" value="Genomic_DNA"/>
</dbReference>
<evidence type="ECO:0000259" key="7">
    <source>
        <dbReference type="PROSITE" id="PS51352"/>
    </source>
</evidence>
<evidence type="ECO:0000256" key="1">
    <source>
        <dbReference type="ARBA" id="ARBA00005791"/>
    </source>
</evidence>
<protein>
    <submittedName>
        <fullName evidence="8">Thioredoxin domain-containing protein</fullName>
    </submittedName>
</protein>
<evidence type="ECO:0000256" key="6">
    <source>
        <dbReference type="SAM" id="Phobius"/>
    </source>
</evidence>
<name>A0A6I5A2R8_9BACI</name>
<comment type="similarity">
    <text evidence="1">Belongs to the thioredoxin family. DsbA subfamily.</text>
</comment>
<dbReference type="Proteomes" id="UP000468638">
    <property type="component" value="Unassembled WGS sequence"/>
</dbReference>
<evidence type="ECO:0000313" key="9">
    <source>
        <dbReference type="Proteomes" id="UP000468638"/>
    </source>
</evidence>
<comment type="caution">
    <text evidence="8">The sequence shown here is derived from an EMBL/GenBank/DDBJ whole genome shotgun (WGS) entry which is preliminary data.</text>
</comment>
<dbReference type="PROSITE" id="PS51352">
    <property type="entry name" value="THIOREDOXIN_2"/>
    <property type="match status" value="1"/>
</dbReference>
<evidence type="ECO:0000313" key="8">
    <source>
        <dbReference type="EMBL" id="MYL35102.1"/>
    </source>
</evidence>
<keyword evidence="6" id="KW-0472">Membrane</keyword>
<dbReference type="InterPro" id="IPR013766">
    <property type="entry name" value="Thioredoxin_domain"/>
</dbReference>
<dbReference type="PANTHER" id="PTHR13887">
    <property type="entry name" value="GLUTATHIONE S-TRANSFERASE KAPPA"/>
    <property type="match status" value="1"/>
</dbReference>
<evidence type="ECO:0000256" key="4">
    <source>
        <dbReference type="ARBA" id="ARBA00023157"/>
    </source>
</evidence>
<dbReference type="RefSeq" id="WP_160847290.1">
    <property type="nucleotide sequence ID" value="NZ_WMEQ01000014.1"/>
</dbReference>
<reference evidence="8 9" key="1">
    <citation type="submission" date="2019-11" db="EMBL/GenBank/DDBJ databases">
        <title>Genome sequences of 17 halophilic strains isolated from different environments.</title>
        <authorList>
            <person name="Furrow R.E."/>
        </authorList>
    </citation>
    <scope>NUCLEOTIDE SEQUENCE [LARGE SCALE GENOMIC DNA]</scope>
    <source>
        <strain evidence="8 9">22514_16_FS</strain>
    </source>
</reference>
<dbReference type="InterPro" id="IPR036249">
    <property type="entry name" value="Thioredoxin-like_sf"/>
</dbReference>
<dbReference type="InterPro" id="IPR012336">
    <property type="entry name" value="Thioredoxin-like_fold"/>
</dbReference>
<dbReference type="PANTHER" id="PTHR13887:SF14">
    <property type="entry name" value="DISULFIDE BOND FORMATION PROTEIN D"/>
    <property type="match status" value="1"/>
</dbReference>
<keyword evidence="6" id="KW-1133">Transmembrane helix</keyword>
<evidence type="ECO:0000256" key="5">
    <source>
        <dbReference type="ARBA" id="ARBA00023284"/>
    </source>
</evidence>
<keyword evidence="2" id="KW-0732">Signal</keyword>
<keyword evidence="5" id="KW-0676">Redox-active center</keyword>
<feature type="domain" description="Thioredoxin" evidence="7">
    <location>
        <begin position="28"/>
        <end position="181"/>
    </location>
</feature>
<organism evidence="8 9">
    <name type="scientific">Pontibacillus yanchengensis</name>
    <dbReference type="NCBI Taxonomy" id="462910"/>
    <lineage>
        <taxon>Bacteria</taxon>
        <taxon>Bacillati</taxon>
        <taxon>Bacillota</taxon>
        <taxon>Bacilli</taxon>
        <taxon>Bacillales</taxon>
        <taxon>Bacillaceae</taxon>
        <taxon>Pontibacillus</taxon>
    </lineage>
</organism>
<dbReference type="Pfam" id="PF13462">
    <property type="entry name" value="Thioredoxin_4"/>
    <property type="match status" value="1"/>
</dbReference>
<feature type="transmembrane region" description="Helical" evidence="6">
    <location>
        <begin position="12"/>
        <end position="30"/>
    </location>
</feature>
<gene>
    <name evidence="8" type="ORF">GLW05_16095</name>
</gene>
<evidence type="ECO:0000256" key="2">
    <source>
        <dbReference type="ARBA" id="ARBA00022729"/>
    </source>
</evidence>
<evidence type="ECO:0000256" key="3">
    <source>
        <dbReference type="ARBA" id="ARBA00023002"/>
    </source>
</evidence>
<keyword evidence="6" id="KW-0812">Transmembrane</keyword>
<accession>A0A6I5A2R8</accession>
<proteinExistence type="inferred from homology"/>
<dbReference type="AlphaFoldDB" id="A0A6I5A2R8"/>
<dbReference type="Gene3D" id="3.40.30.10">
    <property type="entry name" value="Glutaredoxin"/>
    <property type="match status" value="1"/>
</dbReference>